<dbReference type="Pfam" id="PF04397">
    <property type="entry name" value="LytTR"/>
    <property type="match status" value="1"/>
</dbReference>
<dbReference type="PROSITE" id="PS50110">
    <property type="entry name" value="RESPONSE_REGULATORY"/>
    <property type="match status" value="1"/>
</dbReference>
<comment type="caution">
    <text evidence="6">The sequence shown here is derived from an EMBL/GenBank/DDBJ whole genome shotgun (WGS) entry which is preliminary data.</text>
</comment>
<reference evidence="6 7" key="1">
    <citation type="submission" date="2011-02" db="EMBL/GenBank/DDBJ databases">
        <authorList>
            <person name="Nelson K.E."/>
            <person name="Sutton G."/>
            <person name="Torralba M."/>
            <person name="Durkin S."/>
            <person name="Harkins D."/>
            <person name="Montgomery R."/>
            <person name="Ziemer C."/>
            <person name="Klaassens E."/>
            <person name="Ocuiv P."/>
            <person name="Morrison M."/>
        </authorList>
    </citation>
    <scope>NUCLEOTIDE SEQUENCE [LARGE SCALE GENOMIC DNA]</scope>
    <source>
        <strain evidence="6 7">8</strain>
    </source>
</reference>
<dbReference type="GO" id="GO:0000156">
    <property type="term" value="F:phosphorelay response regulator activity"/>
    <property type="evidence" value="ECO:0007669"/>
    <property type="project" value="InterPro"/>
</dbReference>
<gene>
    <name evidence="6" type="ORF">CUS_6634</name>
</gene>
<comment type="function">
    <text evidence="2">May play the central regulatory role in sporulation. It may be an element of the effector pathway responsible for the activation of sporulation genes in response to nutritional stress. Spo0A may act in concert with spo0H (a sigma factor) to control the expression of some genes that are critical to the sporulation process.</text>
</comment>
<organism evidence="6 7">
    <name type="scientific">Ruminococcus albus 8</name>
    <dbReference type="NCBI Taxonomy" id="246199"/>
    <lineage>
        <taxon>Bacteria</taxon>
        <taxon>Bacillati</taxon>
        <taxon>Bacillota</taxon>
        <taxon>Clostridia</taxon>
        <taxon>Eubacteriales</taxon>
        <taxon>Oscillospiraceae</taxon>
        <taxon>Ruminococcus</taxon>
    </lineage>
</organism>
<keyword evidence="6" id="KW-0238">DNA-binding</keyword>
<dbReference type="PROSITE" id="PS50930">
    <property type="entry name" value="HTH_LYTTR"/>
    <property type="match status" value="1"/>
</dbReference>
<protein>
    <recommendedName>
        <fullName evidence="1">Stage 0 sporulation protein A homolog</fullName>
    </recommendedName>
</protein>
<sequence>MIKIDICDDEPLWIDKARDIVGEYFKGKQEVELNFFDKSQDLINKIVNKKEYPDIVILDIDMPKLNGFETAKLLKDTYPDILLLFYTVHEQYVFEAFQFQPFRYIRKTYVETELKLALEAAWHLIENSHEKYITLKSTDGTIKVKISEIVYFETNKRRCDVHLAGRTINVRKTIKELYSEIDSPDFVMIHSGAVVNVRYIKSYSSFDITLESDERLVVGRNHAKSVKSALAKYWGSRI</sequence>
<evidence type="ECO:0000256" key="1">
    <source>
        <dbReference type="ARBA" id="ARBA00018672"/>
    </source>
</evidence>
<dbReference type="InterPro" id="IPR001789">
    <property type="entry name" value="Sig_transdc_resp-reg_receiver"/>
</dbReference>
<evidence type="ECO:0000259" key="4">
    <source>
        <dbReference type="PROSITE" id="PS50110"/>
    </source>
</evidence>
<dbReference type="InterPro" id="IPR046947">
    <property type="entry name" value="LytR-like"/>
</dbReference>
<name>E9SCN0_RUMAL</name>
<dbReference type="SMART" id="SM00850">
    <property type="entry name" value="LytTR"/>
    <property type="match status" value="1"/>
</dbReference>
<evidence type="ECO:0000256" key="2">
    <source>
        <dbReference type="ARBA" id="ARBA00024867"/>
    </source>
</evidence>
<dbReference type="Pfam" id="PF00072">
    <property type="entry name" value="Response_reg"/>
    <property type="match status" value="1"/>
</dbReference>
<keyword evidence="3" id="KW-0597">Phosphoprotein</keyword>
<keyword evidence="7" id="KW-1185">Reference proteome</keyword>
<dbReference type="InterPro" id="IPR007492">
    <property type="entry name" value="LytTR_DNA-bd_dom"/>
</dbReference>
<dbReference type="STRING" id="246199.CUS_6634"/>
<dbReference type="PANTHER" id="PTHR37299">
    <property type="entry name" value="TRANSCRIPTIONAL REGULATOR-RELATED"/>
    <property type="match status" value="1"/>
</dbReference>
<evidence type="ECO:0000313" key="7">
    <source>
        <dbReference type="Proteomes" id="UP000004259"/>
    </source>
</evidence>
<dbReference type="InterPro" id="IPR011006">
    <property type="entry name" value="CheY-like_superfamily"/>
</dbReference>
<dbReference type="AlphaFoldDB" id="E9SCN0"/>
<dbReference type="EMBL" id="ADKM02000085">
    <property type="protein sequence ID" value="EGC02857.1"/>
    <property type="molecule type" value="Genomic_DNA"/>
</dbReference>
<dbReference type="PANTHER" id="PTHR37299:SF1">
    <property type="entry name" value="STAGE 0 SPORULATION PROTEIN A HOMOLOG"/>
    <property type="match status" value="1"/>
</dbReference>
<dbReference type="Gene3D" id="3.40.50.2300">
    <property type="match status" value="1"/>
</dbReference>
<dbReference type="OrthoDB" id="9779387at2"/>
<evidence type="ECO:0000313" key="6">
    <source>
        <dbReference type="EMBL" id="EGC02857.1"/>
    </source>
</evidence>
<dbReference type="Proteomes" id="UP000004259">
    <property type="component" value="Unassembled WGS sequence"/>
</dbReference>
<dbReference type="SUPFAM" id="SSF52172">
    <property type="entry name" value="CheY-like"/>
    <property type="match status" value="1"/>
</dbReference>
<evidence type="ECO:0000259" key="5">
    <source>
        <dbReference type="PROSITE" id="PS50930"/>
    </source>
</evidence>
<feature type="modified residue" description="4-aspartylphosphate" evidence="3">
    <location>
        <position position="59"/>
    </location>
</feature>
<dbReference type="SMART" id="SM00448">
    <property type="entry name" value="REC"/>
    <property type="match status" value="1"/>
</dbReference>
<evidence type="ECO:0000256" key="3">
    <source>
        <dbReference type="PROSITE-ProRule" id="PRU00169"/>
    </source>
</evidence>
<dbReference type="Gene3D" id="2.40.50.1020">
    <property type="entry name" value="LytTr DNA-binding domain"/>
    <property type="match status" value="1"/>
</dbReference>
<feature type="domain" description="Response regulatory" evidence="4">
    <location>
        <begin position="3"/>
        <end position="122"/>
    </location>
</feature>
<proteinExistence type="predicted"/>
<dbReference type="GO" id="GO:0003677">
    <property type="term" value="F:DNA binding"/>
    <property type="evidence" value="ECO:0007669"/>
    <property type="project" value="UniProtKB-KW"/>
</dbReference>
<accession>E9SCN0</accession>
<dbReference type="RefSeq" id="WP_002849886.1">
    <property type="nucleotide sequence ID" value="NZ_ADKM02000085.1"/>
</dbReference>
<feature type="domain" description="HTH LytTR-type" evidence="5">
    <location>
        <begin position="133"/>
        <end position="232"/>
    </location>
</feature>
<dbReference type="eggNOG" id="COG3279">
    <property type="taxonomic scope" value="Bacteria"/>
</dbReference>